<gene>
    <name evidence="1" type="ORF">DSO57_1025729</name>
</gene>
<dbReference type="Proteomes" id="UP001165960">
    <property type="component" value="Unassembled WGS sequence"/>
</dbReference>
<comment type="caution">
    <text evidence="1">The sequence shown here is derived from an EMBL/GenBank/DDBJ whole genome shotgun (WGS) entry which is preliminary data.</text>
</comment>
<evidence type="ECO:0000313" key="2">
    <source>
        <dbReference type="Proteomes" id="UP001165960"/>
    </source>
</evidence>
<proteinExistence type="predicted"/>
<protein>
    <submittedName>
        <fullName evidence="1">Uncharacterized protein</fullName>
    </submittedName>
</protein>
<evidence type="ECO:0000313" key="1">
    <source>
        <dbReference type="EMBL" id="KAJ9088177.1"/>
    </source>
</evidence>
<keyword evidence="2" id="KW-1185">Reference proteome</keyword>
<dbReference type="EMBL" id="QTSX02000146">
    <property type="protein sequence ID" value="KAJ9088177.1"/>
    <property type="molecule type" value="Genomic_DNA"/>
</dbReference>
<accession>A0ACC2UML2</accession>
<name>A0ACC2UML2_9FUNG</name>
<sequence>MSSEDTPLPSNISISVLDRDWWDVGAPDLPLGLRGGLDLFVLFPLGGLADR</sequence>
<organism evidence="1 2">
    <name type="scientific">Entomophthora muscae</name>
    <dbReference type="NCBI Taxonomy" id="34485"/>
    <lineage>
        <taxon>Eukaryota</taxon>
        <taxon>Fungi</taxon>
        <taxon>Fungi incertae sedis</taxon>
        <taxon>Zoopagomycota</taxon>
        <taxon>Entomophthoromycotina</taxon>
        <taxon>Entomophthoromycetes</taxon>
        <taxon>Entomophthorales</taxon>
        <taxon>Entomophthoraceae</taxon>
        <taxon>Entomophthora</taxon>
    </lineage>
</organism>
<reference evidence="1" key="1">
    <citation type="submission" date="2022-04" db="EMBL/GenBank/DDBJ databases">
        <title>Genome of the entomopathogenic fungus Entomophthora muscae.</title>
        <authorList>
            <person name="Elya C."/>
            <person name="Lovett B.R."/>
            <person name="Lee E."/>
            <person name="Macias A.M."/>
            <person name="Hajek A.E."/>
            <person name="De Bivort B.L."/>
            <person name="Kasson M.T."/>
            <person name="De Fine Licht H.H."/>
            <person name="Stajich J.E."/>
        </authorList>
    </citation>
    <scope>NUCLEOTIDE SEQUENCE</scope>
    <source>
        <strain evidence="1">Berkeley</strain>
    </source>
</reference>